<reference evidence="1" key="2">
    <citation type="submission" date="2023-01" db="EMBL/GenBank/DDBJ databases">
        <title>Draft genome sequence of Algimonas ampicilliniresistens strain NBRC 108219.</title>
        <authorList>
            <person name="Sun Q."/>
            <person name="Mori K."/>
        </authorList>
    </citation>
    <scope>NUCLEOTIDE SEQUENCE</scope>
    <source>
        <strain evidence="1">NBRC 108219</strain>
    </source>
</reference>
<dbReference type="RefSeq" id="WP_284387816.1">
    <property type="nucleotide sequence ID" value="NZ_BSNK01000001.1"/>
</dbReference>
<proteinExistence type="predicted"/>
<evidence type="ECO:0000313" key="1">
    <source>
        <dbReference type="EMBL" id="GLQ22932.1"/>
    </source>
</evidence>
<protein>
    <submittedName>
        <fullName evidence="1">Uncharacterized protein</fullName>
    </submittedName>
</protein>
<dbReference type="Proteomes" id="UP001161391">
    <property type="component" value="Unassembled WGS sequence"/>
</dbReference>
<organism evidence="1 2">
    <name type="scientific">Algimonas ampicilliniresistens</name>
    <dbReference type="NCBI Taxonomy" id="1298735"/>
    <lineage>
        <taxon>Bacteria</taxon>
        <taxon>Pseudomonadati</taxon>
        <taxon>Pseudomonadota</taxon>
        <taxon>Alphaproteobacteria</taxon>
        <taxon>Maricaulales</taxon>
        <taxon>Robiginitomaculaceae</taxon>
        <taxon>Algimonas</taxon>
    </lineage>
</organism>
<gene>
    <name evidence="1" type="ORF">GCM10007853_08060</name>
</gene>
<comment type="caution">
    <text evidence="1">The sequence shown here is derived from an EMBL/GenBank/DDBJ whole genome shotgun (WGS) entry which is preliminary data.</text>
</comment>
<reference evidence="1" key="1">
    <citation type="journal article" date="2014" name="Int. J. Syst. Evol. Microbiol.">
        <title>Complete genome of a new Firmicutes species belonging to the dominant human colonic microbiota ('Ruminococcus bicirculans') reveals two chromosomes and a selective capacity to utilize plant glucans.</title>
        <authorList>
            <consortium name="NISC Comparative Sequencing Program"/>
            <person name="Wegmann U."/>
            <person name="Louis P."/>
            <person name="Goesmann A."/>
            <person name="Henrissat B."/>
            <person name="Duncan S.H."/>
            <person name="Flint H.J."/>
        </authorList>
    </citation>
    <scope>NUCLEOTIDE SEQUENCE</scope>
    <source>
        <strain evidence="1">NBRC 108219</strain>
    </source>
</reference>
<dbReference type="EMBL" id="BSNK01000001">
    <property type="protein sequence ID" value="GLQ22932.1"/>
    <property type="molecule type" value="Genomic_DNA"/>
</dbReference>
<evidence type="ECO:0000313" key="2">
    <source>
        <dbReference type="Proteomes" id="UP001161391"/>
    </source>
</evidence>
<name>A0ABQ5V770_9PROT</name>
<sequence>MNRLTYCYLQTRDLMDSFLAPPAQTRTPTVQNVPPLVWDNVLSFRPSELEAMDPDTIAHIDRVSLNHGEALALSRGLPAVSDRGELRMALTALEADTLAHRAKVIMALTHSAGLEDGGR</sequence>
<keyword evidence="2" id="KW-1185">Reference proteome</keyword>
<accession>A0ABQ5V770</accession>